<evidence type="ECO:0000313" key="2">
    <source>
        <dbReference type="EMBL" id="OUS41595.1"/>
    </source>
</evidence>
<dbReference type="AlphaFoldDB" id="A0A1Y5I3A0"/>
<evidence type="ECO:0000256" key="1">
    <source>
        <dbReference type="SAM" id="Phobius"/>
    </source>
</evidence>
<keyword evidence="1" id="KW-1133">Transmembrane helix</keyword>
<dbReference type="InterPro" id="IPR028974">
    <property type="entry name" value="TSP_type-3_rpt"/>
</dbReference>
<dbReference type="GO" id="GO:0005509">
    <property type="term" value="F:calcium ion binding"/>
    <property type="evidence" value="ECO:0007669"/>
    <property type="project" value="InterPro"/>
</dbReference>
<keyword evidence="1" id="KW-0472">Membrane</keyword>
<dbReference type="EMBL" id="MABE01000008">
    <property type="protein sequence ID" value="OUS41595.1"/>
    <property type="molecule type" value="Genomic_DNA"/>
</dbReference>
<dbReference type="Gene3D" id="4.10.1080.10">
    <property type="entry name" value="TSP type-3 repeat"/>
    <property type="match status" value="1"/>
</dbReference>
<proteinExistence type="predicted"/>
<feature type="transmembrane region" description="Helical" evidence="1">
    <location>
        <begin position="397"/>
        <end position="417"/>
    </location>
</feature>
<accession>A0A1Y5I3A0</accession>
<comment type="caution">
    <text evidence="2">The sequence shown here is derived from an EMBL/GenBank/DDBJ whole genome shotgun (WGS) entry which is preliminary data.</text>
</comment>
<evidence type="ECO:0008006" key="4">
    <source>
        <dbReference type="Google" id="ProtNLM"/>
    </source>
</evidence>
<evidence type="ECO:0000313" key="3">
    <source>
        <dbReference type="Proteomes" id="UP000227088"/>
    </source>
</evidence>
<dbReference type="SUPFAM" id="SSF103647">
    <property type="entry name" value="TSP type-3 repeat"/>
    <property type="match status" value="1"/>
</dbReference>
<dbReference type="Proteomes" id="UP000227088">
    <property type="component" value="Unassembled WGS sequence"/>
</dbReference>
<organism evidence="2 3">
    <name type="scientific">Oleispira antarctica</name>
    <dbReference type="NCBI Taxonomy" id="188908"/>
    <lineage>
        <taxon>Bacteria</taxon>
        <taxon>Pseudomonadati</taxon>
        <taxon>Pseudomonadota</taxon>
        <taxon>Gammaproteobacteria</taxon>
        <taxon>Oceanospirillales</taxon>
        <taxon>Oceanospirillaceae</taxon>
        <taxon>Oleispira</taxon>
    </lineage>
</organism>
<reference evidence="3" key="1">
    <citation type="journal article" date="2017" name="Proc. Natl. Acad. Sci. U.S.A.">
        <title>Simulation of Deepwater Horizon oil plume reveals substrate specialization within a complex community of hydrocarbon degraders.</title>
        <authorList>
            <person name="Hu P."/>
            <person name="Dubinsky E.A."/>
            <person name="Probst A.J."/>
            <person name="Wang J."/>
            <person name="Sieber C.M.K."/>
            <person name="Tom L.M."/>
            <person name="Gardinali P."/>
            <person name="Banfield J.F."/>
            <person name="Atlas R.M."/>
            <person name="Andersen G.L."/>
        </authorList>
    </citation>
    <scope>NUCLEOTIDE SEQUENCE [LARGE SCALE GENOMIC DNA]</scope>
</reference>
<gene>
    <name evidence="2" type="ORF">A9R00_00125</name>
</gene>
<name>A0A1Y5I3A0_OLEAN</name>
<protein>
    <recommendedName>
        <fullName evidence="4">GLUG domain-containing protein</fullName>
    </recommendedName>
</protein>
<feature type="non-terminal residue" evidence="2">
    <location>
        <position position="1"/>
    </location>
</feature>
<dbReference type="Gene3D" id="2.160.20.110">
    <property type="match status" value="1"/>
</dbReference>
<sequence>YFFEAGQYLQKCFGYELINDLDFDTNQNGIIDGGDAYWNENEQGIGEGWLPIGAGIGSFEGNFNGNGYAIKNLYINRPTNTQVGLFLRIKNSVVSELAIIGGATKVIGKDAVGLLAGGFIELVSVNGVVLMGTVMGNKYVGGLVGRTDSWQTISNVFSSVKVNGVGGVGGISGYSENTGITNVLVVGRVEGAWDDYGIVGINYGLSDVNALKIENVHWAFDSANSNQPYFNYPNRNFVAFGLRTLQFISEANILMYQNDVLYSELYRDWPVDSAESIYWNFGSRQQLPALTLNGSMYRDSDGDGILDLMDTNRFDHDNDGVEDYYDTYPMVAIGGYVDTDNDGAPAECDDACLELGLIKDVDDAIPYEYPLGPIVGSDEEPLDVEGREVGADGTNQGGAGVLFNLFFLILISVGFRLRVTSARVQG</sequence>
<keyword evidence="1" id="KW-0812">Transmembrane</keyword>